<evidence type="ECO:0000256" key="1">
    <source>
        <dbReference type="ARBA" id="ARBA00004496"/>
    </source>
</evidence>
<proteinExistence type="inferred from homology"/>
<organism evidence="5 6">
    <name type="scientific">Ostreococcus lucimarinus (strain CCE9901)</name>
    <dbReference type="NCBI Taxonomy" id="436017"/>
    <lineage>
        <taxon>Eukaryota</taxon>
        <taxon>Viridiplantae</taxon>
        <taxon>Chlorophyta</taxon>
        <taxon>Mamiellophyceae</taxon>
        <taxon>Mamiellales</taxon>
        <taxon>Bathycoccaceae</taxon>
        <taxon>Ostreococcus</taxon>
    </lineage>
</organism>
<dbReference type="Gene3D" id="2.30.36.70">
    <property type="entry name" value="Actin, Chain A, domain 2"/>
    <property type="match status" value="1"/>
</dbReference>
<comment type="subcellular location">
    <subcellularLocation>
        <location evidence="1">Cytoplasm</location>
    </subcellularLocation>
</comment>
<evidence type="ECO:0000256" key="2">
    <source>
        <dbReference type="ARBA" id="ARBA00005665"/>
    </source>
</evidence>
<dbReference type="EMBL" id="CP000588">
    <property type="protein sequence ID" value="ABO97393.1"/>
    <property type="molecule type" value="Genomic_DNA"/>
</dbReference>
<dbReference type="Gene3D" id="3.90.640.10">
    <property type="entry name" value="Actin, Chain A, domain 4"/>
    <property type="match status" value="1"/>
</dbReference>
<comment type="similarity">
    <text evidence="2">Belongs to the actin family. ARP6 subfamily.</text>
</comment>
<dbReference type="GeneID" id="5003403"/>
<protein>
    <submittedName>
        <fullName evidence="5">Uncharacterized protein</fullName>
    </submittedName>
</protein>
<evidence type="ECO:0000256" key="3">
    <source>
        <dbReference type="ARBA" id="ARBA00022490"/>
    </source>
</evidence>
<dbReference type="RefSeq" id="XP_001419100.1">
    <property type="nucleotide sequence ID" value="XM_001419063.1"/>
</dbReference>
<dbReference type="OMA" id="FFEEYEC"/>
<name>A4S172_OSTLU</name>
<dbReference type="KEGG" id="olu:OSTLU_42575"/>
<dbReference type="FunFam" id="3.90.640.10:FF:000014">
    <property type="entry name" value="Putative actin-related protein 6"/>
    <property type="match status" value="1"/>
</dbReference>
<keyword evidence="6" id="KW-1185">Reference proteome</keyword>
<dbReference type="HOGENOM" id="CLU_027965_1_1_1"/>
<evidence type="ECO:0000313" key="5">
    <source>
        <dbReference type="EMBL" id="ABO97393.1"/>
    </source>
</evidence>
<dbReference type="Gramene" id="ABO97393">
    <property type="protein sequence ID" value="ABO97393"/>
    <property type="gene ID" value="OSTLU_42575"/>
</dbReference>
<dbReference type="CDD" id="cd10210">
    <property type="entry name" value="ASKHA_NBD_Arp6"/>
    <property type="match status" value="1"/>
</dbReference>
<dbReference type="STRING" id="436017.A4S172"/>
<feature type="compositionally biased region" description="Basic and acidic residues" evidence="4">
    <location>
        <begin position="1"/>
        <end position="11"/>
    </location>
</feature>
<dbReference type="PANTHER" id="PTHR11937">
    <property type="entry name" value="ACTIN"/>
    <property type="match status" value="1"/>
</dbReference>
<accession>A4S172</accession>
<reference evidence="5 6" key="1">
    <citation type="journal article" date="2007" name="Proc. Natl. Acad. Sci. U.S.A.">
        <title>The tiny eukaryote Ostreococcus provides genomic insights into the paradox of plankton speciation.</title>
        <authorList>
            <person name="Palenik B."/>
            <person name="Grimwood J."/>
            <person name="Aerts A."/>
            <person name="Rouze P."/>
            <person name="Salamov A."/>
            <person name="Putnam N."/>
            <person name="Dupont C."/>
            <person name="Jorgensen R."/>
            <person name="Derelle E."/>
            <person name="Rombauts S."/>
            <person name="Zhou K."/>
            <person name="Otillar R."/>
            <person name="Merchant S.S."/>
            <person name="Podell S."/>
            <person name="Gaasterland T."/>
            <person name="Napoli C."/>
            <person name="Gendler K."/>
            <person name="Manuell A."/>
            <person name="Tai V."/>
            <person name="Vallon O."/>
            <person name="Piganeau G."/>
            <person name="Jancek S."/>
            <person name="Heijde M."/>
            <person name="Jabbari K."/>
            <person name="Bowler C."/>
            <person name="Lohr M."/>
            <person name="Robbens S."/>
            <person name="Werner G."/>
            <person name="Dubchak I."/>
            <person name="Pazour G.J."/>
            <person name="Ren Q."/>
            <person name="Paulsen I."/>
            <person name="Delwiche C."/>
            <person name="Schmutz J."/>
            <person name="Rokhsar D."/>
            <person name="Van de Peer Y."/>
            <person name="Moreau H."/>
            <person name="Grigoriev I.V."/>
        </authorList>
    </citation>
    <scope>NUCLEOTIDE SEQUENCE [LARGE SCALE GENOMIC DNA]</scope>
    <source>
        <strain evidence="5 6">CCE9901</strain>
    </source>
</reference>
<dbReference type="Pfam" id="PF00022">
    <property type="entry name" value="Actin"/>
    <property type="match status" value="1"/>
</dbReference>
<dbReference type="AlphaFoldDB" id="A4S172"/>
<dbReference type="eggNOG" id="KOG0676">
    <property type="taxonomic scope" value="Eukaryota"/>
</dbReference>
<dbReference type="Gene3D" id="3.30.420.40">
    <property type="match status" value="2"/>
</dbReference>
<feature type="region of interest" description="Disordered" evidence="4">
    <location>
        <begin position="1"/>
        <end position="24"/>
    </location>
</feature>
<evidence type="ECO:0000313" key="6">
    <source>
        <dbReference type="Proteomes" id="UP000001568"/>
    </source>
</evidence>
<sequence length="503" mass="56074">MAPKRGARDGARAPSTAADRPAASSLRGDVTVVVDLGGSSLKLCVAEDGATATRSAPNASARVKASDGAGFVTLRGEEIDGVVDVNGLALRRPCDRGYVVHWEQQREILDDALRRTLGVDPTRCDLIITEPPFALPRTREALDEMVFEYFGFRRALVTTPAKLTKRFADFVDAKKRDAKDLCVVARSGVVLDCGFSFAHATAFVDGTEVPRGIKRLNLGGKALTNYLKELVSFRQWNMMDESAVIEDVKEKMCYVADDALAELEKCKAKRGGTVKREYVLPDGIHVLRGFVREDSANKRPKKKVPKEKKVKIPKKDEPEHQFLTLVNERFMVPEVLFHPSDIGGRQCGVAELVTQAVENEDLSNEAMRALAYLDVIVTGGCSKFPNFMERFERELRPLVSESYMLRIRQMDDPIQAACLGGVDIAKDREFFEKHALTKEEYLANKTSIRAAHESLEFEPNVRTGRLREYAATPNLKKLDKKRIIEDCEKLTPSFERDIIHASA</sequence>
<dbReference type="GO" id="GO:0005634">
    <property type="term" value="C:nucleus"/>
    <property type="evidence" value="ECO:0007669"/>
    <property type="project" value="UniProtKB-ARBA"/>
</dbReference>
<dbReference type="InterPro" id="IPR043129">
    <property type="entry name" value="ATPase_NBD"/>
</dbReference>
<dbReference type="Proteomes" id="UP000001568">
    <property type="component" value="Chromosome 8"/>
</dbReference>
<evidence type="ECO:0000256" key="4">
    <source>
        <dbReference type="SAM" id="MobiDB-lite"/>
    </source>
</evidence>
<dbReference type="SMART" id="SM00268">
    <property type="entry name" value="ACTIN"/>
    <property type="match status" value="1"/>
</dbReference>
<keyword evidence="3" id="KW-0963">Cytoplasm</keyword>
<dbReference type="InterPro" id="IPR004000">
    <property type="entry name" value="Actin"/>
</dbReference>
<dbReference type="GO" id="GO:0005737">
    <property type="term" value="C:cytoplasm"/>
    <property type="evidence" value="ECO:0007669"/>
    <property type="project" value="UniProtKB-SubCell"/>
</dbReference>
<dbReference type="SUPFAM" id="SSF53067">
    <property type="entry name" value="Actin-like ATPase domain"/>
    <property type="match status" value="2"/>
</dbReference>
<dbReference type="OrthoDB" id="6220758at2759"/>
<gene>
    <name evidence="5" type="primary">ARP3505</name>
    <name evidence="5" type="ORF">OSTLU_42575</name>
</gene>